<reference evidence="1 2" key="1">
    <citation type="journal article" date="2022" name="New Phytol.">
        <title>Ecological generalism drives hyperdiversity of secondary metabolite gene clusters in xylarialean endophytes.</title>
        <authorList>
            <person name="Franco M.E.E."/>
            <person name="Wisecaver J.H."/>
            <person name="Arnold A.E."/>
            <person name="Ju Y.M."/>
            <person name="Slot J.C."/>
            <person name="Ahrendt S."/>
            <person name="Moore L.P."/>
            <person name="Eastman K.E."/>
            <person name="Scott K."/>
            <person name="Konkel Z."/>
            <person name="Mondo S.J."/>
            <person name="Kuo A."/>
            <person name="Hayes R.D."/>
            <person name="Haridas S."/>
            <person name="Andreopoulos B."/>
            <person name="Riley R."/>
            <person name="LaButti K."/>
            <person name="Pangilinan J."/>
            <person name="Lipzen A."/>
            <person name="Amirebrahimi M."/>
            <person name="Yan J."/>
            <person name="Adam C."/>
            <person name="Keymanesh K."/>
            <person name="Ng V."/>
            <person name="Louie K."/>
            <person name="Northen T."/>
            <person name="Drula E."/>
            <person name="Henrissat B."/>
            <person name="Hsieh H.M."/>
            <person name="Youens-Clark K."/>
            <person name="Lutzoni F."/>
            <person name="Miadlikowska J."/>
            <person name="Eastwood D.C."/>
            <person name="Hamelin R.C."/>
            <person name="Grigoriev I.V."/>
            <person name="U'Ren J.M."/>
        </authorList>
    </citation>
    <scope>NUCLEOTIDE SEQUENCE [LARGE SCALE GENOMIC DNA]</scope>
    <source>
        <strain evidence="1 2">CBS 119005</strain>
    </source>
</reference>
<keyword evidence="2" id="KW-1185">Reference proteome</keyword>
<dbReference type="Proteomes" id="UP001497700">
    <property type="component" value="Unassembled WGS sequence"/>
</dbReference>
<proteinExistence type="predicted"/>
<gene>
    <name evidence="1" type="ORF">F4820DRAFT_448866</name>
</gene>
<dbReference type="EMBL" id="MU393484">
    <property type="protein sequence ID" value="KAI4864556.1"/>
    <property type="molecule type" value="Genomic_DNA"/>
</dbReference>
<evidence type="ECO:0000313" key="1">
    <source>
        <dbReference type="EMBL" id="KAI4864556.1"/>
    </source>
</evidence>
<name>A0ACB9YZA5_9PEZI</name>
<organism evidence="1 2">
    <name type="scientific">Hypoxylon rubiginosum</name>
    <dbReference type="NCBI Taxonomy" id="110542"/>
    <lineage>
        <taxon>Eukaryota</taxon>
        <taxon>Fungi</taxon>
        <taxon>Dikarya</taxon>
        <taxon>Ascomycota</taxon>
        <taxon>Pezizomycotina</taxon>
        <taxon>Sordariomycetes</taxon>
        <taxon>Xylariomycetidae</taxon>
        <taxon>Xylariales</taxon>
        <taxon>Hypoxylaceae</taxon>
        <taxon>Hypoxylon</taxon>
    </lineage>
</organism>
<protein>
    <submittedName>
        <fullName evidence="1">Uncharacterized protein</fullName>
    </submittedName>
</protein>
<sequence length="236" mass="27004">MSLPTEDAVVSIHTSLPRRYIFVPKGNAYITGNCRKQTRGEGKKVYVVHNSKHQPIGIRVPFAIYESVLEKHHETQESRAKSVEKKDIKVKADFRASITSQFPQIPEGELAQIVEHATRKYSRRVGRTGTLDLAKKAQLAVRARIRHLHTEYDKMLVDGASRDDARSQIYRKVNDVAMKWGWKSKSNRHSETSSAGIRSTTTQTVKKACAGDSRRAKMPGRRLWKEKKRAKRQERK</sequence>
<accession>A0ACB9YZA5</accession>
<comment type="caution">
    <text evidence="1">The sequence shown here is derived from an EMBL/GenBank/DDBJ whole genome shotgun (WGS) entry which is preliminary data.</text>
</comment>
<evidence type="ECO:0000313" key="2">
    <source>
        <dbReference type="Proteomes" id="UP001497700"/>
    </source>
</evidence>